<name>A0A914YKT1_9BILA</name>
<keyword evidence="2" id="KW-1185">Reference proteome</keyword>
<protein>
    <submittedName>
        <fullName evidence="3">Uncharacterized protein</fullName>
    </submittedName>
</protein>
<accession>A0A914YKT1</accession>
<dbReference type="WBParaSite" id="PSU_v2.g20955.t1">
    <property type="protein sequence ID" value="PSU_v2.g20955.t1"/>
    <property type="gene ID" value="PSU_v2.g20955"/>
</dbReference>
<organism evidence="2 3">
    <name type="scientific">Panagrolaimus superbus</name>
    <dbReference type="NCBI Taxonomy" id="310955"/>
    <lineage>
        <taxon>Eukaryota</taxon>
        <taxon>Metazoa</taxon>
        <taxon>Ecdysozoa</taxon>
        <taxon>Nematoda</taxon>
        <taxon>Chromadorea</taxon>
        <taxon>Rhabditida</taxon>
        <taxon>Tylenchina</taxon>
        <taxon>Panagrolaimomorpha</taxon>
        <taxon>Panagrolaimoidea</taxon>
        <taxon>Panagrolaimidae</taxon>
        <taxon>Panagrolaimus</taxon>
    </lineage>
</organism>
<feature type="compositionally biased region" description="Basic and acidic residues" evidence="1">
    <location>
        <begin position="191"/>
        <end position="201"/>
    </location>
</feature>
<reference evidence="3" key="1">
    <citation type="submission" date="2022-11" db="UniProtKB">
        <authorList>
            <consortium name="WormBaseParasite"/>
        </authorList>
    </citation>
    <scope>IDENTIFICATION</scope>
</reference>
<proteinExistence type="predicted"/>
<dbReference type="Proteomes" id="UP000887577">
    <property type="component" value="Unplaced"/>
</dbReference>
<evidence type="ECO:0000313" key="2">
    <source>
        <dbReference type="Proteomes" id="UP000887577"/>
    </source>
</evidence>
<sequence length="509" mass="57180">MKINFQAYVTPETKLFICYRTLNLAPRFSKCNEIKVELYNEWKNYTINKVYQTQPYQIIFRAFGSNKDNVVAINNLNVIDGLLCKNRKIRNSEQNQIKVITYEDWQKVRKGNEPPPQVRPRILLVVSEHVESSTEMENSKISTPLSSNVLLTTSIITTTPQATTLKSTISKCLDDFCTEKESSEEEGEGSSTEKSESKDDTGESLSDKATTSKIPPPSLDAQNVPSLGQWVQLLKNVAPIIPIIPSLINSLKYNESPPISSTATFNNQYSSNNPDSTFRNEEKVFSWKPGETRRAPSPIVPLTINQIPSKNTFGIATSNLPLDVSKFSTENPSTAEAASFKQDLNLSALTVNELKTLETIHKKIFPLASTQSKSNILRGESRRKVETKKRINDRIINYHPIITTTTTTSTVAPPVAAVVVFEKPKQQLSDVRSSVSQNLKYLTPQMIDELNMVSNLPDLEVLTDGLDLSLLNKPGGFSILKQQFMERLIKRLPFKDEDTDLLRAARYRS</sequence>
<dbReference type="AlphaFoldDB" id="A0A914YKT1"/>
<evidence type="ECO:0000256" key="1">
    <source>
        <dbReference type="SAM" id="MobiDB-lite"/>
    </source>
</evidence>
<feature type="compositionally biased region" description="Polar residues" evidence="1">
    <location>
        <begin position="203"/>
        <end position="213"/>
    </location>
</feature>
<feature type="region of interest" description="Disordered" evidence="1">
    <location>
        <begin position="180"/>
        <end position="222"/>
    </location>
</feature>
<evidence type="ECO:0000313" key="3">
    <source>
        <dbReference type="WBParaSite" id="PSU_v2.g20955.t1"/>
    </source>
</evidence>